<organism evidence="2">
    <name type="scientific">Ranid herpesvirus 1</name>
    <name type="common">Lucke tumor herpesvirus</name>
    <dbReference type="NCBI Taxonomy" id="85655"/>
    <lineage>
        <taxon>Viruses</taxon>
        <taxon>Duplodnaviria</taxon>
        <taxon>Heunggongvirae</taxon>
        <taxon>Peploviricota</taxon>
        <taxon>Herviviricetes</taxon>
        <taxon>Herpesvirales</taxon>
        <taxon>Alloherpesviridae</taxon>
        <taxon>Batravirus</taxon>
        <taxon>Batravirus ranidallo1</taxon>
    </lineage>
</organism>
<dbReference type="EMBL" id="DQ665917">
    <property type="protein sequence ID" value="ABG25803.1"/>
    <property type="molecule type" value="Genomic_DNA"/>
</dbReference>
<dbReference type="Proteomes" id="UP000011238">
    <property type="component" value="Segment"/>
</dbReference>
<protein>
    <submittedName>
        <fullName evidence="1">ORF29</fullName>
    </submittedName>
</protein>
<evidence type="ECO:0000313" key="2">
    <source>
        <dbReference type="Proteomes" id="UP000011238"/>
    </source>
</evidence>
<proteinExistence type="predicted"/>
<name>Q14VS9_9VIRU</name>
<dbReference type="KEGG" id="vg:5141255"/>
<sequence length="130" mass="14588">MVFFTILGGAHMCLTWHMRMHLCIAYKIAHCIQNHVDPTPAFSYAQMDGVYDGITSDGTPMTMTRLCVFIVACRRSGIYEEELLKLLYKKPNLMALFLSTSLQGIFSIPWALLKKCIDGAGLLRSSPLAR</sequence>
<evidence type="ECO:0000313" key="1">
    <source>
        <dbReference type="EMBL" id="ABG25803.1"/>
    </source>
</evidence>
<reference evidence="2" key="1">
    <citation type="journal article" date="1999" name="J. Cancer Res. Clin. Oncol.">
        <title>Genomic studies of the Lucke tumor herpesvirus (RaHV-1).</title>
        <authorList>
            <person name="Davison A.J."/>
            <person name="Sauerbier W."/>
            <person name="Dolan A."/>
            <person name="Addison C."/>
            <person name="McKinnell R.G."/>
        </authorList>
    </citation>
    <scope>NUCLEOTIDE SEQUENCE [LARGE SCALE GENOMIC DNA]</scope>
    <source>
        <strain evidence="2">McKinnell</strain>
    </source>
</reference>
<accession>Q14VS9</accession>
<keyword evidence="2" id="KW-1185">Reference proteome</keyword>
<dbReference type="RefSeq" id="YP_656684.1">
    <property type="nucleotide sequence ID" value="NC_008211.1"/>
</dbReference>
<dbReference type="GeneID" id="5141255"/>
<reference evidence="1 2" key="2">
    <citation type="journal article" date="2006" name="J. Gen. Virol.">
        <title>Genome sequences of two frog herpesviruses.</title>
        <authorList>
            <person name="Davison A.J."/>
            <person name="Cunningham C."/>
            <person name="Sauerbier W."/>
            <person name="McKinnell R.G."/>
        </authorList>
    </citation>
    <scope>NUCLEOTIDE SEQUENCE [LARGE SCALE GENOMIC DNA]</scope>
    <source>
        <strain evidence="1 2">McKinnell</strain>
    </source>
</reference>